<dbReference type="Gene3D" id="3.20.20.80">
    <property type="entry name" value="Glycosidases"/>
    <property type="match status" value="1"/>
</dbReference>
<dbReference type="SUPFAM" id="SSF51011">
    <property type="entry name" value="Glycosyl hydrolase domain"/>
    <property type="match status" value="1"/>
</dbReference>
<dbReference type="GO" id="GO:0006491">
    <property type="term" value="P:N-glycan processing"/>
    <property type="evidence" value="ECO:0007669"/>
    <property type="project" value="TreeGrafter"/>
</dbReference>
<organism evidence="2 3">
    <name type="scientific">Sitophilus oryzae</name>
    <name type="common">Rice weevil</name>
    <name type="synonym">Curculio oryzae</name>
    <dbReference type="NCBI Taxonomy" id="7048"/>
    <lineage>
        <taxon>Eukaryota</taxon>
        <taxon>Metazoa</taxon>
        <taxon>Ecdysozoa</taxon>
        <taxon>Arthropoda</taxon>
        <taxon>Hexapoda</taxon>
        <taxon>Insecta</taxon>
        <taxon>Pterygota</taxon>
        <taxon>Neoptera</taxon>
        <taxon>Endopterygota</taxon>
        <taxon>Coleoptera</taxon>
        <taxon>Polyphaga</taxon>
        <taxon>Cucujiformia</taxon>
        <taxon>Curculionidae</taxon>
        <taxon>Dryophthorinae</taxon>
        <taxon>Sitophilus</taxon>
    </lineage>
</organism>
<evidence type="ECO:0000313" key="2">
    <source>
        <dbReference type="Proteomes" id="UP000504635"/>
    </source>
</evidence>
<dbReference type="GO" id="GO:0090599">
    <property type="term" value="F:alpha-glucosidase activity"/>
    <property type="evidence" value="ECO:0007669"/>
    <property type="project" value="TreeGrafter"/>
</dbReference>
<evidence type="ECO:0000259" key="1">
    <source>
        <dbReference type="Pfam" id="PF21365"/>
    </source>
</evidence>
<dbReference type="Proteomes" id="UP000504635">
    <property type="component" value="Unplaced"/>
</dbReference>
<dbReference type="OrthoDB" id="5839090at2759"/>
<keyword evidence="2" id="KW-1185">Reference proteome</keyword>
<dbReference type="InParanoid" id="A0A6J2XQ27"/>
<proteinExistence type="predicted"/>
<dbReference type="RefSeq" id="XP_030753608.1">
    <property type="nucleotide sequence ID" value="XM_030897748.1"/>
</dbReference>
<dbReference type="InterPro" id="IPR048395">
    <property type="entry name" value="Glyco_hydro_31_C"/>
</dbReference>
<dbReference type="PANTHER" id="PTHR22762:SF167">
    <property type="entry name" value="LYSOSOMAL ALPHA-GLUCOSIDASE-LIKE PROTEIN"/>
    <property type="match status" value="1"/>
</dbReference>
<reference evidence="3" key="1">
    <citation type="submission" date="2025-08" db="UniProtKB">
        <authorList>
            <consortium name="RefSeq"/>
        </authorList>
    </citation>
    <scope>IDENTIFICATION</scope>
    <source>
        <tissue evidence="3">Gonads</tissue>
    </source>
</reference>
<dbReference type="Pfam" id="PF21365">
    <property type="entry name" value="Glyco_hydro_31_3rd"/>
    <property type="match status" value="1"/>
</dbReference>
<dbReference type="GeneID" id="115880529"/>
<dbReference type="KEGG" id="soy:115880529"/>
<name>A0A6J2XQ27_SITOR</name>
<sequence length="267" mass="30273">MIGLPVCGDGNSYNKELHETLCLRWYIAAASMPYFRISSDDPYRDPNSLNTLYTTNAVTTTISRRKLFQEYFYTILSKKEPLIRPMYYDYYSNNATYSLESQYAIGTDVIVAQPLTSGKSKLQVYLPEKRKIWYELWGGAMFTPAKKDNYYVTIDIIETDWIAFVAQGSIVALTDSNKVNLYIALDCTKECTANGELYKDDVYISFTATNTTVTVNNLPNSCQYTLGYLKYYGYNTTSGYAGRYENNENLCPGGGSSTTITYITDSK</sequence>
<accession>A0A6J2XQ27</accession>
<gene>
    <name evidence="3" type="primary">LOC115880529</name>
</gene>
<protein>
    <submittedName>
        <fullName evidence="3">Neutral alpha-glucosidase AB-like</fullName>
    </submittedName>
</protein>
<dbReference type="Gene3D" id="2.60.40.1180">
    <property type="entry name" value="Golgi alpha-mannosidase II"/>
    <property type="match status" value="1"/>
</dbReference>
<dbReference type="AlphaFoldDB" id="A0A6J2XQ27"/>
<dbReference type="InterPro" id="IPR013780">
    <property type="entry name" value="Glyco_hydro_b"/>
</dbReference>
<dbReference type="PANTHER" id="PTHR22762">
    <property type="entry name" value="ALPHA-GLUCOSIDASE"/>
    <property type="match status" value="1"/>
</dbReference>
<feature type="domain" description="Glycosyl hydrolase family 31 C-terminal" evidence="1">
    <location>
        <begin position="80"/>
        <end position="171"/>
    </location>
</feature>
<evidence type="ECO:0000313" key="3">
    <source>
        <dbReference type="RefSeq" id="XP_030753608.1"/>
    </source>
</evidence>